<evidence type="ECO:0000256" key="6">
    <source>
        <dbReference type="ARBA" id="ARBA00022989"/>
    </source>
</evidence>
<evidence type="ECO:0000256" key="9">
    <source>
        <dbReference type="RuleBase" id="RU362035"/>
    </source>
</evidence>
<feature type="transmembrane region" description="Helical" evidence="9">
    <location>
        <begin position="1139"/>
        <end position="1159"/>
    </location>
</feature>
<feature type="transmembrane region" description="Helical" evidence="9">
    <location>
        <begin position="1235"/>
        <end position="1255"/>
    </location>
</feature>
<dbReference type="GO" id="GO:0008509">
    <property type="term" value="F:monoatomic anion transmembrane transporter activity"/>
    <property type="evidence" value="ECO:0007669"/>
    <property type="project" value="InterPro"/>
</dbReference>
<dbReference type="Pfam" id="PF00955">
    <property type="entry name" value="HCO3_cotransp"/>
    <property type="match status" value="2"/>
</dbReference>
<dbReference type="Gene3D" id="1.10.287.570">
    <property type="entry name" value="Helical hairpin bin"/>
    <property type="match status" value="1"/>
</dbReference>
<proteinExistence type="inferred from homology"/>
<name>A0AAD9ULE0_RIDPI</name>
<keyword evidence="3 9" id="KW-0813">Transport</keyword>
<dbReference type="EMBL" id="JAODUO010000008">
    <property type="protein sequence ID" value="KAK2193676.1"/>
    <property type="molecule type" value="Genomic_DNA"/>
</dbReference>
<dbReference type="SUPFAM" id="SSF55804">
    <property type="entry name" value="Phoshotransferase/anion transport protein"/>
    <property type="match status" value="1"/>
</dbReference>
<keyword evidence="7 9" id="KW-0406">Ion transport</keyword>
<comment type="similarity">
    <text evidence="2 9">Belongs to the anion exchanger (TC 2.A.31) family.</text>
</comment>
<feature type="transmembrane region" description="Helical" evidence="9">
    <location>
        <begin position="1195"/>
        <end position="1214"/>
    </location>
</feature>
<dbReference type="GO" id="GO:0051453">
    <property type="term" value="P:regulation of intracellular pH"/>
    <property type="evidence" value="ECO:0007669"/>
    <property type="project" value="TreeGrafter"/>
</dbReference>
<keyword evidence="4" id="KW-1003">Cell membrane</keyword>
<reference evidence="13" key="1">
    <citation type="journal article" date="2023" name="Mol. Biol. Evol.">
        <title>Third-Generation Sequencing Reveals the Adaptive Role of the Epigenome in Three Deep-Sea Polychaetes.</title>
        <authorList>
            <person name="Perez M."/>
            <person name="Aroh O."/>
            <person name="Sun Y."/>
            <person name="Lan Y."/>
            <person name="Juniper S.K."/>
            <person name="Young C.R."/>
            <person name="Angers B."/>
            <person name="Qian P.Y."/>
        </authorList>
    </citation>
    <scope>NUCLEOTIDE SEQUENCE</scope>
    <source>
        <strain evidence="13">R07B-5</strain>
    </source>
</reference>
<evidence type="ECO:0000313" key="13">
    <source>
        <dbReference type="EMBL" id="KAK2193676.1"/>
    </source>
</evidence>
<feature type="transmembrane region" description="Helical" evidence="9">
    <location>
        <begin position="1010"/>
        <end position="1036"/>
    </location>
</feature>
<feature type="transmembrane region" description="Helical" evidence="9">
    <location>
        <begin position="1102"/>
        <end position="1119"/>
    </location>
</feature>
<dbReference type="Gene3D" id="3.40.930.10">
    <property type="entry name" value="Mannitol-specific EII, Chain A"/>
    <property type="match status" value="1"/>
</dbReference>
<feature type="transmembrane region" description="Helical" evidence="9">
    <location>
        <begin position="1072"/>
        <end position="1090"/>
    </location>
</feature>
<protein>
    <recommendedName>
        <fullName evidence="9">Anion exchange protein</fullName>
    </recommendedName>
</protein>
<dbReference type="PRINTS" id="PR01231">
    <property type="entry name" value="HCO3TRNSPORT"/>
</dbReference>
<dbReference type="InterPro" id="IPR013769">
    <property type="entry name" value="Band3_cytoplasmic_dom"/>
</dbReference>
<feature type="compositionally biased region" description="Basic and acidic residues" evidence="10">
    <location>
        <begin position="150"/>
        <end position="159"/>
    </location>
</feature>
<dbReference type="NCBIfam" id="TIGR00834">
    <property type="entry name" value="ae"/>
    <property type="match status" value="1"/>
</dbReference>
<dbReference type="Pfam" id="PF07565">
    <property type="entry name" value="Band_3_cyto"/>
    <property type="match status" value="1"/>
</dbReference>
<feature type="transmembrane region" description="Helical" evidence="9">
    <location>
        <begin position="905"/>
        <end position="923"/>
    </location>
</feature>
<feature type="transmembrane region" description="Helical" evidence="9">
    <location>
        <begin position="929"/>
        <end position="946"/>
    </location>
</feature>
<feature type="compositionally biased region" description="Basic residues" evidence="10">
    <location>
        <begin position="139"/>
        <end position="149"/>
    </location>
</feature>
<dbReference type="GO" id="GO:0015701">
    <property type="term" value="P:bicarbonate transport"/>
    <property type="evidence" value="ECO:0007669"/>
    <property type="project" value="TreeGrafter"/>
</dbReference>
<accession>A0AAD9ULE0</accession>
<feature type="compositionally biased region" description="Basic and acidic residues" evidence="10">
    <location>
        <begin position="168"/>
        <end position="194"/>
    </location>
</feature>
<gene>
    <name evidence="13" type="ORF">NP493_8g04026</name>
</gene>
<evidence type="ECO:0000256" key="5">
    <source>
        <dbReference type="ARBA" id="ARBA00022692"/>
    </source>
</evidence>
<feature type="transmembrane region" description="Helical" evidence="9">
    <location>
        <begin position="736"/>
        <end position="758"/>
    </location>
</feature>
<keyword evidence="14" id="KW-1185">Reference proteome</keyword>
<evidence type="ECO:0000256" key="2">
    <source>
        <dbReference type="ARBA" id="ARBA00010993"/>
    </source>
</evidence>
<evidence type="ECO:0000259" key="11">
    <source>
        <dbReference type="Pfam" id="PF00955"/>
    </source>
</evidence>
<feature type="transmembrane region" description="Helical" evidence="9">
    <location>
        <begin position="1320"/>
        <end position="1340"/>
    </location>
</feature>
<feature type="compositionally biased region" description="Basic and acidic residues" evidence="10">
    <location>
        <begin position="228"/>
        <end position="237"/>
    </location>
</feature>
<keyword evidence="5 9" id="KW-0812">Transmembrane</keyword>
<dbReference type="PANTHER" id="PTHR11453">
    <property type="entry name" value="ANION EXCHANGE PROTEIN"/>
    <property type="match status" value="1"/>
</dbReference>
<evidence type="ECO:0000256" key="10">
    <source>
        <dbReference type="SAM" id="MobiDB-lite"/>
    </source>
</evidence>
<feature type="transmembrane region" description="Helical" evidence="9">
    <location>
        <begin position="765"/>
        <end position="785"/>
    </location>
</feature>
<feature type="transmembrane region" description="Helical" evidence="9">
    <location>
        <begin position="883"/>
        <end position="900"/>
    </location>
</feature>
<evidence type="ECO:0000256" key="4">
    <source>
        <dbReference type="ARBA" id="ARBA00022475"/>
    </source>
</evidence>
<feature type="region of interest" description="Disordered" evidence="10">
    <location>
        <begin position="118"/>
        <end position="273"/>
    </location>
</feature>
<dbReference type="PANTHER" id="PTHR11453:SF47">
    <property type="entry name" value="ANION EXCHANGE PROTEIN"/>
    <property type="match status" value="1"/>
</dbReference>
<dbReference type="GO" id="GO:0005452">
    <property type="term" value="F:solute:inorganic anion antiporter activity"/>
    <property type="evidence" value="ECO:0007669"/>
    <property type="project" value="InterPro"/>
</dbReference>
<feature type="domain" description="Bicarbonate transporter-like transmembrane" evidence="11">
    <location>
        <begin position="927"/>
        <end position="1424"/>
    </location>
</feature>
<evidence type="ECO:0000259" key="12">
    <source>
        <dbReference type="Pfam" id="PF07565"/>
    </source>
</evidence>
<feature type="transmembrane region" description="Helical" evidence="9">
    <location>
        <begin position="1367"/>
        <end position="1384"/>
    </location>
</feature>
<feature type="region of interest" description="Disordered" evidence="10">
    <location>
        <begin position="1"/>
        <end position="45"/>
    </location>
</feature>
<evidence type="ECO:0000256" key="7">
    <source>
        <dbReference type="ARBA" id="ARBA00023065"/>
    </source>
</evidence>
<dbReference type="Proteomes" id="UP001209878">
    <property type="component" value="Unassembled WGS sequence"/>
</dbReference>
<evidence type="ECO:0000256" key="8">
    <source>
        <dbReference type="ARBA" id="ARBA00023136"/>
    </source>
</evidence>
<feature type="compositionally biased region" description="Acidic residues" evidence="10">
    <location>
        <begin position="1429"/>
        <end position="1438"/>
    </location>
</feature>
<feature type="region of interest" description="Disordered" evidence="10">
    <location>
        <begin position="1419"/>
        <end position="1446"/>
    </location>
</feature>
<sequence length="1446" mass="163652">MADKSKEGASSQQTALMPLLGAVKSDSEVQTPSATDQRMEKENREELGRFVQSACQLAEQPNLRDGFYTSPEETHSKHHLDMYEVECTYTMALHSCGWGCGQAGVSHHRSDEYAHAWHPISPRRKLAHSRSTKDNRSHGSGKSKSKKSSGQKEQKEVHDAVSAPNLQDHPKGKEGEVSGGDTTDHADGASHESTQDAVGFYIGEGLNNSPATMGVRRGYAEEPPGVSEETKSEESKPKVTFHLGSNDGMHDLETPPSGSPVTGIEGGTSHRHRRYRRRHVGSKDDLPYWQHLGSNVELDRITPVARNEWDEVTALADGDLENIASHRYGNTWGTRKRKLSYTSSIKMKTRQSNLSRVTVDRNPHEMFVELDELVWDDTIGWEWREKARWIKFEEDLDEGAERWGKPHVASLSFHSLLELRRCIEQGALLLDLEATCMTEISQRIIDQLIITDQLDPRQRENMLHALLSRHQHVGDKNVAMPRNKTYFNLYGLDKMARNAENMQDHDAKKLQDTVDKGQGPQTNIQIDDMEKEKNKLYVLPPGVLPGHQSRPDAAILRKIPPNAEACMVLAGNVDFLTKPVMAFVRLCEGQCLSEILEVPLPVRFLFLVMGPTNTTVDCHEVGRSISTLMSNHYFLDDSYKAENRQDLLDAINRFLDNAIVLPPCEWDKKTLLPILLMAKETLRRKKTRRLSLATLQASPSATDLEPLARTGRLFGGLVKDVQRRYPQYLSDIKDGLNFHCFATFFFIYFACLSPAVTFGGLLSEYTFFFIYFACLSPTVTFRGLLSEYTFFFIYFTCLSPTVTFRGLLSEYTFFFIYFTCLSPTVTFRGLLSEYTFFFIYFTCLSPTVTFRGLLSEYTFFFIYFTCLSPIVTFRGLLSEYTFFFIYFTCLSLIVTFRVLLSEYTFFFIYFTCLSLIVTFRGLLSEYTFFFIYFTCLSPTVTFRGLLSDKTDKWLGVCEMLVMTSVGGVMFSLLAAQPLTIVGATGPLLLFEESLYVICGQVGLEYMPMRLWINLWVGIFTVFVVMLEGSFLVQYFTRFTEEIFSALIALIFIYEVFYKLVKVFMKHPLNAFYPLPNITTAGLSNVTYNITSTPYDVDDHGQPNTALLTLILTLGTYFIAEYLKKFRNSKFLGRSMRRALGDFGVPIAIAIMVAVDYSIAETYTEKLDVPKGLKPTASEKRGWVIHPLGMKERLPIWAIFGASIPALLLFIIVFMEMQITSKIINKTERKLKKGSGYHLDLLLVGVLISVGGVFGLPLVTGAAVRSVTHVSALSVYTHKQAPGMKPVLSMVREQRVTGIAVHVMIGVSAMMGQVLRNIPLAVLFGIFLYMGLSVTAGIQLFERMQLFFMPAKHHPMVSYIRQVPTRKIHMYTLVQVILLTAMWAIKSSSASLAFPFALILTVPIRKYLLPLVFTEKELRELDSDKPPEQLDSDQDEPDFYEQVPMPV</sequence>
<dbReference type="FunFam" id="3.40.930.10:FF:000020">
    <property type="entry name" value="Anion exchange protein"/>
    <property type="match status" value="1"/>
</dbReference>
<dbReference type="GO" id="GO:0005886">
    <property type="term" value="C:plasma membrane"/>
    <property type="evidence" value="ECO:0007669"/>
    <property type="project" value="UniProtKB-SubCell"/>
</dbReference>
<feature type="compositionally biased region" description="Basic residues" evidence="10">
    <location>
        <begin position="121"/>
        <end position="130"/>
    </location>
</feature>
<dbReference type="InterPro" id="IPR016152">
    <property type="entry name" value="PTrfase/Anion_transptr"/>
</dbReference>
<feature type="transmembrane region" description="Helical" evidence="9">
    <location>
        <begin position="1042"/>
        <end position="1060"/>
    </location>
</feature>
<organism evidence="13 14">
    <name type="scientific">Ridgeia piscesae</name>
    <name type="common">Tubeworm</name>
    <dbReference type="NCBI Taxonomy" id="27915"/>
    <lineage>
        <taxon>Eukaryota</taxon>
        <taxon>Metazoa</taxon>
        <taxon>Spiralia</taxon>
        <taxon>Lophotrochozoa</taxon>
        <taxon>Annelida</taxon>
        <taxon>Polychaeta</taxon>
        <taxon>Sedentaria</taxon>
        <taxon>Canalipalpata</taxon>
        <taxon>Sabellida</taxon>
        <taxon>Siboglinidae</taxon>
        <taxon>Ridgeia</taxon>
    </lineage>
</organism>
<dbReference type="FunFam" id="1.10.287.570:FF:000001">
    <property type="entry name" value="Anion exchange protein"/>
    <property type="match status" value="1"/>
</dbReference>
<feature type="transmembrane region" description="Helical" evidence="9">
    <location>
        <begin position="837"/>
        <end position="854"/>
    </location>
</feature>
<feature type="transmembrane region" description="Helical" evidence="9">
    <location>
        <begin position="859"/>
        <end position="877"/>
    </location>
</feature>
<dbReference type="InterPro" id="IPR003020">
    <property type="entry name" value="HCO3_transpt_euk"/>
</dbReference>
<evidence type="ECO:0000256" key="3">
    <source>
        <dbReference type="ARBA" id="ARBA00022448"/>
    </source>
</evidence>
<evidence type="ECO:0000313" key="14">
    <source>
        <dbReference type="Proteomes" id="UP001209878"/>
    </source>
</evidence>
<keyword evidence="8 9" id="KW-0472">Membrane</keyword>
<feature type="domain" description="Bicarbonate transporter-like transmembrane" evidence="11">
    <location>
        <begin position="712"/>
        <end position="766"/>
    </location>
</feature>
<comment type="subcellular location">
    <subcellularLocation>
        <location evidence="1">Cell membrane</location>
        <topology evidence="1">Multi-pass membrane protein</topology>
    </subcellularLocation>
    <subcellularLocation>
        <location evidence="9">Membrane</location>
        <topology evidence="9">Multi-pass membrane protein</topology>
    </subcellularLocation>
</comment>
<dbReference type="InterPro" id="IPR011531">
    <property type="entry name" value="HCO3_transpt-like_TM_dom"/>
</dbReference>
<feature type="transmembrane region" description="Helical" evidence="9">
    <location>
        <begin position="1390"/>
        <end position="1408"/>
    </location>
</feature>
<comment type="caution">
    <text evidence="13">The sequence shown here is derived from an EMBL/GenBank/DDBJ whole genome shotgun (WGS) entry which is preliminary data.</text>
</comment>
<keyword evidence="6 9" id="KW-1133">Transmembrane helix</keyword>
<evidence type="ECO:0000256" key="1">
    <source>
        <dbReference type="ARBA" id="ARBA00004651"/>
    </source>
</evidence>
<feature type="domain" description="Band 3 cytoplasmic" evidence="12">
    <location>
        <begin position="364"/>
        <end position="667"/>
    </location>
</feature>